<dbReference type="Proteomes" id="UP000437748">
    <property type="component" value="Unassembled WGS sequence"/>
</dbReference>
<name>A0A6N6VU89_9BACT</name>
<proteinExistence type="predicted"/>
<reference evidence="1 2" key="1">
    <citation type="submission" date="2019-10" db="EMBL/GenBank/DDBJ databases">
        <title>New species of Slilvanegrellaceae.</title>
        <authorList>
            <person name="Pitt A."/>
            <person name="Hahn M.W."/>
        </authorList>
    </citation>
    <scope>NUCLEOTIDE SEQUENCE [LARGE SCALE GENOMIC DNA]</scope>
    <source>
        <strain evidence="1 2">SP-Ram-0.45-NSY-1</strain>
    </source>
</reference>
<dbReference type="AlphaFoldDB" id="A0A6N6VU89"/>
<evidence type="ECO:0000313" key="1">
    <source>
        <dbReference type="EMBL" id="KAB8039905.1"/>
    </source>
</evidence>
<gene>
    <name evidence="1" type="ORF">GCL60_06490</name>
</gene>
<dbReference type="RefSeq" id="WP_153419510.1">
    <property type="nucleotide sequence ID" value="NZ_WFLM01000002.1"/>
</dbReference>
<accession>A0A6N6VU89</accession>
<protein>
    <submittedName>
        <fullName evidence="1">Uncharacterized protein</fullName>
    </submittedName>
</protein>
<sequence>MIKSIKYLLTISIILQFGNSYSQNVSLNEQEQIEDKCRESIENMLANNQIMNAFENKNLNTETIMNQCMQNALEVAFFNSYNTINDTQDLYKNTVRAIYIKLNEYRNSSDNETSKKYLCFNWQLFALSLAARKDEKFLKRALITANNILVRDCKK</sequence>
<organism evidence="1 2">
    <name type="scientific">Silvanigrella paludirubra</name>
    <dbReference type="NCBI Taxonomy" id="2499159"/>
    <lineage>
        <taxon>Bacteria</taxon>
        <taxon>Pseudomonadati</taxon>
        <taxon>Bdellovibrionota</taxon>
        <taxon>Oligoflexia</taxon>
        <taxon>Silvanigrellales</taxon>
        <taxon>Silvanigrellaceae</taxon>
        <taxon>Silvanigrella</taxon>
    </lineage>
</organism>
<comment type="caution">
    <text evidence="1">The sequence shown here is derived from an EMBL/GenBank/DDBJ whole genome shotgun (WGS) entry which is preliminary data.</text>
</comment>
<dbReference type="EMBL" id="WFLM01000002">
    <property type="protein sequence ID" value="KAB8039905.1"/>
    <property type="molecule type" value="Genomic_DNA"/>
</dbReference>
<evidence type="ECO:0000313" key="2">
    <source>
        <dbReference type="Proteomes" id="UP000437748"/>
    </source>
</evidence>
<dbReference type="OrthoDB" id="5296542at2"/>
<keyword evidence="2" id="KW-1185">Reference proteome</keyword>